<protein>
    <recommendedName>
        <fullName evidence="5">Calcineurin-like phosphoesterase domain-containing protein</fullName>
    </recommendedName>
</protein>
<proteinExistence type="predicted"/>
<evidence type="ECO:0000256" key="3">
    <source>
        <dbReference type="SAM" id="MobiDB-lite"/>
    </source>
</evidence>
<sequence length="528" mass="55778">MSDFQRLPSLESPSKPPGPGRGHLRTLSNLSSDGLMEPDLGCPSQQQLSILPSSHPRDLSHHVGDIEEDAPDPTQTQPRPRSSWRHKFSHPQSFERRAIGRGEAGLRRHWCFVWVSQHAWVVVAIVFLGLVLCAAVPGIQLLLDANAKKSPPAPAASADAAAPPAVALMVVGDWGREGGENQTHCAAAMAAMATKLRIELDTVTRANGSNKGGGYLGVVSTGDNFYPDGIVSLANFSAFHRSFLDVYTAPSMANLTWHAVMGNHDYHGDVNAQVSRQLAQLAAVGNGSRWDALTGGYREFSGAGGRTGRASTVAGSEVGASAGVLGICFVDTNPWVAHYRAHPKKYNMSRLVNGVGKGDGAAAGLWAAWETAELAALERCLHASNATWRIVVGHHPILSYSKHHGSQPELSGVREVIERLGAVAYLNGHDHNLQHVMAAARVAAPGSAAPSAVHYITSGAGSQVRDDVDGSMADAAVAGERAGSLKFAHGTTPGFVVLRATHGVLRITFHSTPTGALLHTEVIPRAGQ</sequence>
<feature type="domain" description="Calcineurin-like phosphoesterase" evidence="5">
    <location>
        <begin position="170"/>
        <end position="432"/>
    </location>
</feature>
<feature type="compositionally biased region" description="Low complexity" evidence="3">
    <location>
        <begin position="43"/>
        <end position="54"/>
    </location>
</feature>
<keyword evidence="4" id="KW-0812">Transmembrane</keyword>
<keyword evidence="1" id="KW-0732">Signal</keyword>
<dbReference type="Gene3D" id="3.60.21.10">
    <property type="match status" value="1"/>
</dbReference>
<dbReference type="InterPro" id="IPR004843">
    <property type="entry name" value="Calcineurin-like_PHP"/>
</dbReference>
<evidence type="ECO:0000313" key="6">
    <source>
        <dbReference type="EMBL" id="CAD8716871.1"/>
    </source>
</evidence>
<dbReference type="PANTHER" id="PTHR10161">
    <property type="entry name" value="TARTRATE-RESISTANT ACID PHOSPHATASE TYPE 5"/>
    <property type="match status" value="1"/>
</dbReference>
<name>A0A7S0SUS8_9CHLO</name>
<dbReference type="SUPFAM" id="SSF56300">
    <property type="entry name" value="Metallo-dependent phosphatases"/>
    <property type="match status" value="1"/>
</dbReference>
<reference evidence="6" key="1">
    <citation type="submission" date="2021-01" db="EMBL/GenBank/DDBJ databases">
        <authorList>
            <person name="Corre E."/>
            <person name="Pelletier E."/>
            <person name="Niang G."/>
            <person name="Scheremetjew M."/>
            <person name="Finn R."/>
            <person name="Kale V."/>
            <person name="Holt S."/>
            <person name="Cochrane G."/>
            <person name="Meng A."/>
            <person name="Brown T."/>
            <person name="Cohen L."/>
        </authorList>
    </citation>
    <scope>NUCLEOTIDE SEQUENCE</scope>
    <source>
        <strain evidence="6">SL-175</strain>
    </source>
</reference>
<evidence type="ECO:0000256" key="2">
    <source>
        <dbReference type="ARBA" id="ARBA00022801"/>
    </source>
</evidence>
<keyword evidence="2" id="KW-0378">Hydrolase</keyword>
<dbReference type="InterPro" id="IPR051558">
    <property type="entry name" value="Metallophosphoesterase_PAP"/>
</dbReference>
<feature type="region of interest" description="Disordered" evidence="3">
    <location>
        <begin position="1"/>
        <end position="90"/>
    </location>
</feature>
<dbReference type="InterPro" id="IPR029052">
    <property type="entry name" value="Metallo-depent_PP-like"/>
</dbReference>
<evidence type="ECO:0000256" key="1">
    <source>
        <dbReference type="ARBA" id="ARBA00022729"/>
    </source>
</evidence>
<dbReference type="Pfam" id="PF00149">
    <property type="entry name" value="Metallophos"/>
    <property type="match status" value="1"/>
</dbReference>
<dbReference type="GO" id="GO:0016787">
    <property type="term" value="F:hydrolase activity"/>
    <property type="evidence" value="ECO:0007669"/>
    <property type="project" value="UniProtKB-KW"/>
</dbReference>
<organism evidence="6">
    <name type="scientific">Mantoniella antarctica</name>
    <dbReference type="NCBI Taxonomy" id="81844"/>
    <lineage>
        <taxon>Eukaryota</taxon>
        <taxon>Viridiplantae</taxon>
        <taxon>Chlorophyta</taxon>
        <taxon>Mamiellophyceae</taxon>
        <taxon>Mamiellales</taxon>
        <taxon>Mamiellaceae</taxon>
        <taxon>Mantoniella</taxon>
    </lineage>
</organism>
<keyword evidence="4" id="KW-0472">Membrane</keyword>
<gene>
    <name evidence="6" type="ORF">MANT1106_LOCUS17501</name>
</gene>
<dbReference type="EMBL" id="HBFC01029380">
    <property type="protein sequence ID" value="CAD8716871.1"/>
    <property type="molecule type" value="Transcribed_RNA"/>
</dbReference>
<keyword evidence="4" id="KW-1133">Transmembrane helix</keyword>
<feature type="transmembrane region" description="Helical" evidence="4">
    <location>
        <begin position="119"/>
        <end position="143"/>
    </location>
</feature>
<feature type="compositionally biased region" description="Basic and acidic residues" evidence="3">
    <location>
        <begin position="55"/>
        <end position="65"/>
    </location>
</feature>
<dbReference type="AlphaFoldDB" id="A0A7S0SUS8"/>
<evidence type="ECO:0000259" key="5">
    <source>
        <dbReference type="Pfam" id="PF00149"/>
    </source>
</evidence>
<evidence type="ECO:0000256" key="4">
    <source>
        <dbReference type="SAM" id="Phobius"/>
    </source>
</evidence>
<dbReference type="PANTHER" id="PTHR10161:SF14">
    <property type="entry name" value="TARTRATE-RESISTANT ACID PHOSPHATASE TYPE 5"/>
    <property type="match status" value="1"/>
</dbReference>
<accession>A0A7S0SUS8</accession>